<protein>
    <recommendedName>
        <fullName evidence="2">protein-glutamate methylesterase</fullName>
        <ecNumber evidence="2">3.1.1.61</ecNumber>
    </recommendedName>
</protein>
<dbReference type="PANTHER" id="PTHR42872:SF6">
    <property type="entry name" value="PROTEIN-GLUTAMATE METHYLESTERASE_PROTEIN-GLUTAMINE GLUTAMINASE"/>
    <property type="match status" value="1"/>
</dbReference>
<dbReference type="InterPro" id="IPR035909">
    <property type="entry name" value="CheB_C"/>
</dbReference>
<dbReference type="AlphaFoldDB" id="A0A8J7IC65"/>
<dbReference type="GO" id="GO:0008984">
    <property type="term" value="F:protein-glutamate methylesterase activity"/>
    <property type="evidence" value="ECO:0007669"/>
    <property type="project" value="UniProtKB-EC"/>
</dbReference>
<dbReference type="PANTHER" id="PTHR42872">
    <property type="entry name" value="PROTEIN-GLUTAMATE METHYLESTERASE/PROTEIN-GLUTAMINE GLUTAMINASE"/>
    <property type="match status" value="1"/>
</dbReference>
<dbReference type="PROSITE" id="PS50122">
    <property type="entry name" value="CHEB"/>
    <property type="match status" value="1"/>
</dbReference>
<organism evidence="7 8">
    <name type="scientific">Dendronalium phyllosphericum CENA369</name>
    <dbReference type="NCBI Taxonomy" id="1725256"/>
    <lineage>
        <taxon>Bacteria</taxon>
        <taxon>Bacillati</taxon>
        <taxon>Cyanobacteriota</taxon>
        <taxon>Cyanophyceae</taxon>
        <taxon>Nostocales</taxon>
        <taxon>Nostocaceae</taxon>
        <taxon>Dendronalium</taxon>
        <taxon>Dendronalium phyllosphericum</taxon>
    </lineage>
</organism>
<dbReference type="GO" id="GO:0005737">
    <property type="term" value="C:cytoplasm"/>
    <property type="evidence" value="ECO:0007669"/>
    <property type="project" value="InterPro"/>
</dbReference>
<proteinExistence type="predicted"/>
<evidence type="ECO:0000256" key="5">
    <source>
        <dbReference type="SAM" id="MobiDB-lite"/>
    </source>
</evidence>
<evidence type="ECO:0000259" key="6">
    <source>
        <dbReference type="PROSITE" id="PS50122"/>
    </source>
</evidence>
<evidence type="ECO:0000256" key="4">
    <source>
        <dbReference type="PROSITE-ProRule" id="PRU00050"/>
    </source>
</evidence>
<keyword evidence="8" id="KW-1185">Reference proteome</keyword>
<feature type="compositionally biased region" description="Polar residues" evidence="5">
    <location>
        <begin position="1"/>
        <end position="21"/>
    </location>
</feature>
<dbReference type="EC" id="3.1.1.61" evidence="2"/>
<dbReference type="Gene3D" id="3.40.50.180">
    <property type="entry name" value="Methylesterase CheB, C-terminal domain"/>
    <property type="match status" value="1"/>
</dbReference>
<sequence length="136" mass="15272">MSPRQSSKKTQPNSTRTNASVREQDNHKELFPIVGLGASAGGLDAYTQLLNHLPTYTGMAFVLIQHLNPDQKSWLSEILSKATKMPVIQAENEMVVEPNHVYVIPPSKTIDLLQKSLKQIRFGEDEARNCREQQSD</sequence>
<evidence type="ECO:0000256" key="1">
    <source>
        <dbReference type="ARBA" id="ARBA00022801"/>
    </source>
</evidence>
<comment type="caution">
    <text evidence="4">Lacks conserved residue(s) required for the propagation of feature annotation.</text>
</comment>
<keyword evidence="1" id="KW-0378">Hydrolase</keyword>
<evidence type="ECO:0000256" key="2">
    <source>
        <dbReference type="ARBA" id="ARBA00039140"/>
    </source>
</evidence>
<gene>
    <name evidence="7" type="ORF">I8752_17670</name>
</gene>
<reference evidence="7 8" key="1">
    <citation type="journal article" date="2021" name="Int. J. Syst. Evol. Microbiol.">
        <title>Amazonocrinis nigriterrae gen. nov., sp. nov., Atlanticothrix silvestris gen. nov., sp. nov. and Dendronalium phyllosphericum gen. nov., sp. nov., nostocacean cyanobacteria from Brazilian environments.</title>
        <authorList>
            <person name="Alvarenga D.O."/>
            <person name="Andreote A.P.D."/>
            <person name="Branco L.H.Z."/>
            <person name="Delbaje E."/>
            <person name="Cruz R.B."/>
            <person name="Varani A.M."/>
            <person name="Fiore M.F."/>
        </authorList>
    </citation>
    <scope>NUCLEOTIDE SEQUENCE [LARGE SCALE GENOMIC DNA]</scope>
    <source>
        <strain evidence="7 8">CENA369</strain>
    </source>
</reference>
<evidence type="ECO:0000313" key="7">
    <source>
        <dbReference type="EMBL" id="MBH8574817.1"/>
    </source>
</evidence>
<dbReference type="RefSeq" id="WP_214433622.1">
    <property type="nucleotide sequence ID" value="NZ_CAWPUQ010000322.1"/>
</dbReference>
<comment type="caution">
    <text evidence="7">The sequence shown here is derived from an EMBL/GenBank/DDBJ whole genome shotgun (WGS) entry which is preliminary data.</text>
</comment>
<evidence type="ECO:0000313" key="8">
    <source>
        <dbReference type="Proteomes" id="UP000662314"/>
    </source>
</evidence>
<feature type="domain" description="CheB-type methylesterase" evidence="6">
    <location>
        <begin position="30"/>
        <end position="136"/>
    </location>
</feature>
<comment type="catalytic activity">
    <reaction evidence="3">
        <text>[protein]-L-glutamate 5-O-methyl ester + H2O = L-glutamyl-[protein] + methanol + H(+)</text>
        <dbReference type="Rhea" id="RHEA:23236"/>
        <dbReference type="Rhea" id="RHEA-COMP:10208"/>
        <dbReference type="Rhea" id="RHEA-COMP:10311"/>
        <dbReference type="ChEBI" id="CHEBI:15377"/>
        <dbReference type="ChEBI" id="CHEBI:15378"/>
        <dbReference type="ChEBI" id="CHEBI:17790"/>
        <dbReference type="ChEBI" id="CHEBI:29973"/>
        <dbReference type="ChEBI" id="CHEBI:82795"/>
        <dbReference type="EC" id="3.1.1.61"/>
    </reaction>
</comment>
<evidence type="ECO:0000256" key="3">
    <source>
        <dbReference type="ARBA" id="ARBA00048267"/>
    </source>
</evidence>
<dbReference type="GO" id="GO:0000156">
    <property type="term" value="F:phosphorelay response regulator activity"/>
    <property type="evidence" value="ECO:0007669"/>
    <property type="project" value="InterPro"/>
</dbReference>
<feature type="region of interest" description="Disordered" evidence="5">
    <location>
        <begin position="1"/>
        <end position="26"/>
    </location>
</feature>
<accession>A0A8J7IC65</accession>
<dbReference type="InterPro" id="IPR000673">
    <property type="entry name" value="Sig_transdc_resp-reg_Me-estase"/>
</dbReference>
<dbReference type="GO" id="GO:0006935">
    <property type="term" value="P:chemotaxis"/>
    <property type="evidence" value="ECO:0007669"/>
    <property type="project" value="InterPro"/>
</dbReference>
<dbReference type="EMBL" id="JAECZA010000084">
    <property type="protein sequence ID" value="MBH8574817.1"/>
    <property type="molecule type" value="Genomic_DNA"/>
</dbReference>
<name>A0A8J7IC65_9NOST</name>
<dbReference type="SUPFAM" id="SSF52738">
    <property type="entry name" value="Methylesterase CheB, C-terminal domain"/>
    <property type="match status" value="1"/>
</dbReference>
<dbReference type="Proteomes" id="UP000662314">
    <property type="component" value="Unassembled WGS sequence"/>
</dbReference>
<dbReference type="Pfam" id="PF01339">
    <property type="entry name" value="CheB_methylest"/>
    <property type="match status" value="1"/>
</dbReference>